<dbReference type="Proteomes" id="UP000654345">
    <property type="component" value="Unassembled WGS sequence"/>
</dbReference>
<name>A0ABQ3UJ50_9CHLR</name>
<keyword evidence="2" id="KW-1185">Reference proteome</keyword>
<dbReference type="EMBL" id="BNJG01000001">
    <property type="protein sequence ID" value="GHO52744.1"/>
    <property type="molecule type" value="Genomic_DNA"/>
</dbReference>
<evidence type="ECO:0000313" key="1">
    <source>
        <dbReference type="EMBL" id="GHO52744.1"/>
    </source>
</evidence>
<evidence type="ECO:0008006" key="3">
    <source>
        <dbReference type="Google" id="ProtNLM"/>
    </source>
</evidence>
<protein>
    <recommendedName>
        <fullName evidence="3">HTH merR-type domain-containing protein</fullName>
    </recommendedName>
</protein>
<proteinExistence type="predicted"/>
<accession>A0ABQ3UJ50</accession>
<sequence>MLRAIDTVKVATTLAVSVATIKRYLKQRREMEHVLPKSIPVNSYEFFHIFWAYLRFGLILMLY</sequence>
<comment type="caution">
    <text evidence="1">The sequence shown here is derived from an EMBL/GenBank/DDBJ whole genome shotgun (WGS) entry which is preliminary data.</text>
</comment>
<organism evidence="1 2">
    <name type="scientific">Ktedonobacter robiniae</name>
    <dbReference type="NCBI Taxonomy" id="2778365"/>
    <lineage>
        <taxon>Bacteria</taxon>
        <taxon>Bacillati</taxon>
        <taxon>Chloroflexota</taxon>
        <taxon>Ktedonobacteria</taxon>
        <taxon>Ktedonobacterales</taxon>
        <taxon>Ktedonobacteraceae</taxon>
        <taxon>Ktedonobacter</taxon>
    </lineage>
</organism>
<evidence type="ECO:0000313" key="2">
    <source>
        <dbReference type="Proteomes" id="UP000654345"/>
    </source>
</evidence>
<reference evidence="1 2" key="1">
    <citation type="journal article" date="2021" name="Int. J. Syst. Evol. Microbiol.">
        <title>Reticulibacter mediterranei gen. nov., sp. nov., within the new family Reticulibacteraceae fam. nov., and Ktedonospora formicarum gen. nov., sp. nov., Ktedonobacter robiniae sp. nov., Dictyobacter formicarum sp. nov. and Dictyobacter arantiisoli sp. nov., belonging to the class Ktedonobacteria.</title>
        <authorList>
            <person name="Yabe S."/>
            <person name="Zheng Y."/>
            <person name="Wang C.M."/>
            <person name="Sakai Y."/>
            <person name="Abe K."/>
            <person name="Yokota A."/>
            <person name="Donadio S."/>
            <person name="Cavaletti L."/>
            <person name="Monciardini P."/>
        </authorList>
    </citation>
    <scope>NUCLEOTIDE SEQUENCE [LARGE SCALE GENOMIC DNA]</scope>
    <source>
        <strain evidence="1 2">SOSP1-30</strain>
    </source>
</reference>
<gene>
    <name evidence="1" type="ORF">KSB_12190</name>
</gene>